<sequence length="187" mass="20638">MNRKKFPQHLRNLLSTYKPSLESPTQELKTAESSLSCLSIILLGEMARVSLPASHSSTYLANVINDVFEIIYFIDGQINNIGNFDCKLKSMTAKVLWKGKATSFVIDGQSKSVNKGLVLSHQSDLNLALGAIEDFHKSFVEQANNNINTPGEDSVNLCITTPMVEDYAAPVVEEASEIQGFRQDENV</sequence>
<dbReference type="OrthoDB" id="609103at2759"/>
<name>A0A7J6XFA7_THATH</name>
<evidence type="ECO:0000313" key="1">
    <source>
        <dbReference type="EMBL" id="KAF5207112.1"/>
    </source>
</evidence>
<gene>
    <name evidence="1" type="ORF">FRX31_003298</name>
</gene>
<evidence type="ECO:0000313" key="2">
    <source>
        <dbReference type="Proteomes" id="UP000554482"/>
    </source>
</evidence>
<reference evidence="1 2" key="1">
    <citation type="submission" date="2020-06" db="EMBL/GenBank/DDBJ databases">
        <title>Transcriptomic and genomic resources for Thalictrum thalictroides and T. hernandezii: Facilitating candidate gene discovery in an emerging model plant lineage.</title>
        <authorList>
            <person name="Arias T."/>
            <person name="Riano-Pachon D.M."/>
            <person name="Di Stilio V.S."/>
        </authorList>
    </citation>
    <scope>NUCLEOTIDE SEQUENCE [LARGE SCALE GENOMIC DNA]</scope>
    <source>
        <strain evidence="2">cv. WT478/WT964</strain>
        <tissue evidence="1">Leaves</tissue>
    </source>
</reference>
<protein>
    <submittedName>
        <fullName evidence="1">Uncharacterized protein</fullName>
    </submittedName>
</protein>
<keyword evidence="2" id="KW-1185">Reference proteome</keyword>
<proteinExistence type="predicted"/>
<dbReference type="EMBL" id="JABWDY010001832">
    <property type="protein sequence ID" value="KAF5207112.1"/>
    <property type="molecule type" value="Genomic_DNA"/>
</dbReference>
<dbReference type="AlphaFoldDB" id="A0A7J6XFA7"/>
<comment type="caution">
    <text evidence="1">The sequence shown here is derived from an EMBL/GenBank/DDBJ whole genome shotgun (WGS) entry which is preliminary data.</text>
</comment>
<dbReference type="Proteomes" id="UP000554482">
    <property type="component" value="Unassembled WGS sequence"/>
</dbReference>
<organism evidence="1 2">
    <name type="scientific">Thalictrum thalictroides</name>
    <name type="common">Rue-anemone</name>
    <name type="synonym">Anemone thalictroides</name>
    <dbReference type="NCBI Taxonomy" id="46969"/>
    <lineage>
        <taxon>Eukaryota</taxon>
        <taxon>Viridiplantae</taxon>
        <taxon>Streptophyta</taxon>
        <taxon>Embryophyta</taxon>
        <taxon>Tracheophyta</taxon>
        <taxon>Spermatophyta</taxon>
        <taxon>Magnoliopsida</taxon>
        <taxon>Ranunculales</taxon>
        <taxon>Ranunculaceae</taxon>
        <taxon>Thalictroideae</taxon>
        <taxon>Thalictrum</taxon>
    </lineage>
</organism>
<accession>A0A7J6XFA7</accession>